<evidence type="ECO:0000256" key="9">
    <source>
        <dbReference type="ARBA" id="ARBA00023136"/>
    </source>
</evidence>
<keyword evidence="4" id="KW-1134">Transmembrane beta strand</keyword>
<keyword evidence="5" id="KW-0812">Transmembrane</keyword>
<dbReference type="InterPro" id="IPR033900">
    <property type="entry name" value="Gram_neg_porin_domain"/>
</dbReference>
<proteinExistence type="predicted"/>
<dbReference type="Proteomes" id="UP001303946">
    <property type="component" value="Chromosome"/>
</dbReference>
<keyword evidence="10" id="KW-0998">Cell outer membrane</keyword>
<feature type="chain" id="PRO_5046290736" evidence="11">
    <location>
        <begin position="24"/>
        <end position="367"/>
    </location>
</feature>
<keyword evidence="7" id="KW-0406">Ion transport</keyword>
<gene>
    <name evidence="13" type="ORF">RXV79_04010</name>
</gene>
<dbReference type="CDD" id="cd00342">
    <property type="entry name" value="gram_neg_porins"/>
    <property type="match status" value="1"/>
</dbReference>
<dbReference type="PANTHER" id="PTHR34501:SF9">
    <property type="entry name" value="MAJOR OUTER MEMBRANE PROTEIN P.IA"/>
    <property type="match status" value="1"/>
</dbReference>
<comment type="subunit">
    <text evidence="2">Homotrimer.</text>
</comment>
<dbReference type="InterPro" id="IPR001702">
    <property type="entry name" value="Porin_Gram-ve"/>
</dbReference>
<evidence type="ECO:0000256" key="3">
    <source>
        <dbReference type="ARBA" id="ARBA00022448"/>
    </source>
</evidence>
<dbReference type="PRINTS" id="PR00182">
    <property type="entry name" value="ECOLNEIPORIN"/>
</dbReference>
<evidence type="ECO:0000313" key="13">
    <source>
        <dbReference type="EMBL" id="WOB09227.1"/>
    </source>
</evidence>
<keyword evidence="6 11" id="KW-0732">Signal</keyword>
<dbReference type="InterPro" id="IPR023614">
    <property type="entry name" value="Porin_dom_sf"/>
</dbReference>
<dbReference type="SUPFAM" id="SSF56935">
    <property type="entry name" value="Porins"/>
    <property type="match status" value="1"/>
</dbReference>
<evidence type="ECO:0000313" key="14">
    <source>
        <dbReference type="Proteomes" id="UP001303946"/>
    </source>
</evidence>
<evidence type="ECO:0000256" key="2">
    <source>
        <dbReference type="ARBA" id="ARBA00011233"/>
    </source>
</evidence>
<dbReference type="Gene3D" id="2.40.160.10">
    <property type="entry name" value="Porin"/>
    <property type="match status" value="1"/>
</dbReference>
<keyword evidence="14" id="KW-1185">Reference proteome</keyword>
<evidence type="ECO:0000256" key="10">
    <source>
        <dbReference type="ARBA" id="ARBA00023237"/>
    </source>
</evidence>
<evidence type="ECO:0000256" key="11">
    <source>
        <dbReference type="SAM" id="SignalP"/>
    </source>
</evidence>
<dbReference type="RefSeq" id="WP_316702184.1">
    <property type="nucleotide sequence ID" value="NZ_CP136336.1"/>
</dbReference>
<feature type="domain" description="Porin" evidence="12">
    <location>
        <begin position="11"/>
        <end position="334"/>
    </location>
</feature>
<accession>A0ABZ0CW86</accession>
<comment type="subcellular location">
    <subcellularLocation>
        <location evidence="1">Cell outer membrane</location>
        <topology evidence="1">Multi-pass membrane protein</topology>
    </subcellularLocation>
</comment>
<evidence type="ECO:0000256" key="5">
    <source>
        <dbReference type="ARBA" id="ARBA00022692"/>
    </source>
</evidence>
<name>A0ABZ0CW86_9BURK</name>
<dbReference type="EMBL" id="CP136336">
    <property type="protein sequence ID" value="WOB09227.1"/>
    <property type="molecule type" value="Genomic_DNA"/>
</dbReference>
<keyword evidence="8" id="KW-0626">Porin</keyword>
<organism evidence="13 14">
    <name type="scientific">Piscinibacter gummiphilus</name>
    <dbReference type="NCBI Taxonomy" id="946333"/>
    <lineage>
        <taxon>Bacteria</taxon>
        <taxon>Pseudomonadati</taxon>
        <taxon>Pseudomonadota</taxon>
        <taxon>Betaproteobacteria</taxon>
        <taxon>Burkholderiales</taxon>
        <taxon>Sphaerotilaceae</taxon>
        <taxon>Piscinibacter</taxon>
    </lineage>
</organism>
<evidence type="ECO:0000256" key="7">
    <source>
        <dbReference type="ARBA" id="ARBA00023065"/>
    </source>
</evidence>
<dbReference type="PANTHER" id="PTHR34501">
    <property type="entry name" value="PROTEIN YDDL-RELATED"/>
    <property type="match status" value="1"/>
</dbReference>
<evidence type="ECO:0000256" key="8">
    <source>
        <dbReference type="ARBA" id="ARBA00023114"/>
    </source>
</evidence>
<reference evidence="13 14" key="1">
    <citation type="submission" date="2023-10" db="EMBL/GenBank/DDBJ databases">
        <title>Bacteria for the degradation of biodegradable plastic PBAT(Polybutylene adipate terephthalate).</title>
        <authorList>
            <person name="Weon H.-Y."/>
            <person name="Yeon J."/>
        </authorList>
    </citation>
    <scope>NUCLEOTIDE SEQUENCE [LARGE SCALE GENOMIC DNA]</scope>
    <source>
        <strain evidence="13 14">SBD 7-3</strain>
    </source>
</reference>
<dbReference type="Pfam" id="PF13609">
    <property type="entry name" value="Porin_4"/>
    <property type="match status" value="1"/>
</dbReference>
<protein>
    <submittedName>
        <fullName evidence="13">Porin</fullName>
    </submittedName>
</protein>
<keyword evidence="9" id="KW-0472">Membrane</keyword>
<feature type="signal peptide" evidence="11">
    <location>
        <begin position="1"/>
        <end position="23"/>
    </location>
</feature>
<evidence type="ECO:0000256" key="4">
    <source>
        <dbReference type="ARBA" id="ARBA00022452"/>
    </source>
</evidence>
<evidence type="ECO:0000259" key="12">
    <source>
        <dbReference type="Pfam" id="PF13609"/>
    </source>
</evidence>
<evidence type="ECO:0000256" key="1">
    <source>
        <dbReference type="ARBA" id="ARBA00004571"/>
    </source>
</evidence>
<sequence length="367" mass="39105">MRFTFTSLTLAIAALAAASGAQAQQYTIYGRANLDFEKTELRGTPAAEAFSGNQRVSSNSSRLGVRASTQFEGLTVFAQVESGVSWDAGGDTLAGRDTFAGLEGTFGKIRIGKMDTPMKDLGGLTDRFKGTGIQDDGGIAMLGGSSNGFGRRQSNSLRYDTPEFSGFGASLQYGLDNEDKGSSEQKKLVSLSFNYRLDKLKAALAVEQHRNFNEPGFKDHAWRIGANYDFGFLNVGAGYNELTYKVAAGTLKRKYAALSAAVPVGPKGAISARFSKAGAVGGSAPEGTTIAGADGNQLFRGADSGARYYMLGYEHTIFKGAQLYTYWTRIDNQANANYRFGVNPLNVTAADRGADPSGIVVGILYDF</sequence>
<dbReference type="InterPro" id="IPR050298">
    <property type="entry name" value="Gram-neg_bact_OMP"/>
</dbReference>
<evidence type="ECO:0000256" key="6">
    <source>
        <dbReference type="ARBA" id="ARBA00022729"/>
    </source>
</evidence>
<keyword evidence="3" id="KW-0813">Transport</keyword>